<feature type="binding site" evidence="4">
    <location>
        <position position="280"/>
    </location>
    <ligand>
        <name>allantoate</name>
        <dbReference type="ChEBI" id="CHEBI:17536"/>
    </ligand>
</feature>
<dbReference type="SUPFAM" id="SSF53187">
    <property type="entry name" value="Zn-dependent exopeptidases"/>
    <property type="match status" value="1"/>
</dbReference>
<feature type="binding site" evidence="3">
    <location>
        <position position="195"/>
    </location>
    <ligand>
        <name>Zn(2+)</name>
        <dbReference type="ChEBI" id="CHEBI:29105"/>
        <label>1</label>
    </ligand>
</feature>
<feature type="binding site" evidence="3">
    <location>
        <position position="387"/>
    </location>
    <ligand>
        <name>Zn(2+)</name>
        <dbReference type="ChEBI" id="CHEBI:29105"/>
        <label>2</label>
    </ligand>
</feature>
<dbReference type="GO" id="GO:0016813">
    <property type="term" value="F:hydrolase activity, acting on carbon-nitrogen (but not peptide) bonds, in linear amidines"/>
    <property type="evidence" value="ECO:0007669"/>
    <property type="project" value="InterPro"/>
</dbReference>
<proteinExistence type="inferred from homology"/>
<feature type="binding site" evidence="3">
    <location>
        <position position="130"/>
    </location>
    <ligand>
        <name>Zn(2+)</name>
        <dbReference type="ChEBI" id="CHEBI:29105"/>
        <label>2</label>
    </ligand>
</feature>
<feature type="binding site" evidence="3">
    <location>
        <position position="95"/>
    </location>
    <ligand>
        <name>Zn(2+)</name>
        <dbReference type="ChEBI" id="CHEBI:29105"/>
        <label>2</label>
    </ligand>
</feature>
<dbReference type="PANTHER" id="PTHR32494">
    <property type="entry name" value="ALLANTOATE DEIMINASE-RELATED"/>
    <property type="match status" value="1"/>
</dbReference>
<comment type="cofactor">
    <cofactor evidence="3">
        <name>Zn(2+)</name>
        <dbReference type="ChEBI" id="CHEBI:29105"/>
    </cofactor>
    <text evidence="3">Binds 2 Zn(2+) ions per subunit.</text>
</comment>
<dbReference type="Pfam" id="PF07687">
    <property type="entry name" value="M20_dimer"/>
    <property type="match status" value="1"/>
</dbReference>
<dbReference type="PIRSF" id="PIRSF001235">
    <property type="entry name" value="Amidase_carbamoylase"/>
    <property type="match status" value="1"/>
</dbReference>
<dbReference type="CDD" id="cd03884">
    <property type="entry name" value="M20_bAS"/>
    <property type="match status" value="1"/>
</dbReference>
<dbReference type="InterPro" id="IPR010158">
    <property type="entry name" value="Amidase_Cbmase"/>
</dbReference>
<sequence length="415" mass="46043">MEMDLKKIGLKVKEHLEKIASFTATPGEGITRLAFSLEARKTVNYINNEMKKIGLETVEDYAGSIKGRIDGVDDNKAAIIIGSHYDSVKNGGNFDGIAGVICGLEIARLVKENNIKLKYPLEIIGLNDEEGARFGNGFFGSKAMLGGIDLVDLHKYKDEDGISIYQAMDEYGLNPESLKGMSREAKTIKSFIEIHVEQGPVLENNRKDIGVVEGIVGMQRYIIEIDGRADHVGTTPMDMRVDAMEVASRMISGVGDLARSEGNGTVATVGFIKNYPNVINIVPKKVQFSLDIRSRDNGAIERIANKVEQRLTDLSKEYDTEYSIECKLSEYPVDLDKSLIKAMSEVCEAKGYNYQKINSGAGHDSLFMAKYVDTAMLFVPSQGGRSHCKEEWTDYRYFAKAVDVVYQLLLDLNKN</sequence>
<feature type="domain" description="Peptidase M20 dimerisation" evidence="5">
    <location>
        <begin position="217"/>
        <end position="318"/>
    </location>
</feature>
<evidence type="ECO:0000313" key="6">
    <source>
        <dbReference type="EMBL" id="SNY22708.1"/>
    </source>
</evidence>
<evidence type="ECO:0000256" key="3">
    <source>
        <dbReference type="PIRSR" id="PIRSR001235-1"/>
    </source>
</evidence>
<accession>A0A285GH13</accession>
<dbReference type="NCBIfam" id="NF006771">
    <property type="entry name" value="PRK09290.1-5"/>
    <property type="match status" value="1"/>
</dbReference>
<feature type="binding site" evidence="3">
    <location>
        <position position="84"/>
    </location>
    <ligand>
        <name>Zn(2+)</name>
        <dbReference type="ChEBI" id="CHEBI:29105"/>
        <label>1</label>
    </ligand>
</feature>
<keyword evidence="7" id="KW-1185">Reference proteome</keyword>
<dbReference type="InterPro" id="IPR036264">
    <property type="entry name" value="Bact_exopeptidase_dim_dom"/>
</dbReference>
<name>A0A285GH13_9FIRM</name>
<keyword evidence="3" id="KW-0479">Metal-binding</keyword>
<dbReference type="GO" id="GO:0046872">
    <property type="term" value="F:metal ion binding"/>
    <property type="evidence" value="ECO:0007669"/>
    <property type="project" value="UniProtKB-KW"/>
</dbReference>
<comment type="similarity">
    <text evidence="1">Belongs to the peptidase M20 family.</text>
</comment>
<feature type="binding site" evidence="3">
    <location>
        <position position="95"/>
    </location>
    <ligand>
        <name>Zn(2+)</name>
        <dbReference type="ChEBI" id="CHEBI:29105"/>
        <label>1</label>
    </ligand>
</feature>
<dbReference type="NCBIfam" id="TIGR01879">
    <property type="entry name" value="hydantase"/>
    <property type="match status" value="1"/>
</dbReference>
<gene>
    <name evidence="6" type="ORF">SAMN06265827_107107</name>
</gene>
<dbReference type="InterPro" id="IPR002933">
    <property type="entry name" value="Peptidase_M20"/>
</dbReference>
<keyword evidence="2" id="KW-0378">Hydrolase</keyword>
<reference evidence="7" key="1">
    <citation type="submission" date="2017-09" db="EMBL/GenBank/DDBJ databases">
        <authorList>
            <person name="Varghese N."/>
            <person name="Submissions S."/>
        </authorList>
    </citation>
    <scope>NUCLEOTIDE SEQUENCE [LARGE SCALE GENOMIC DNA]</scope>
    <source>
        <strain evidence="7">MSL47</strain>
    </source>
</reference>
<dbReference type="OrthoDB" id="9808195at2"/>
<dbReference type="InterPro" id="IPR011650">
    <property type="entry name" value="Peptidase_M20_dimer"/>
</dbReference>
<feature type="binding site" evidence="4">
    <location>
        <position position="293"/>
    </location>
    <ligand>
        <name>allantoate</name>
        <dbReference type="ChEBI" id="CHEBI:17536"/>
    </ligand>
</feature>
<keyword evidence="3" id="KW-0862">Zinc</keyword>
<dbReference type="RefSeq" id="WP_097017293.1">
    <property type="nucleotide sequence ID" value="NZ_OBDZ01000007.1"/>
</dbReference>
<dbReference type="Gene3D" id="3.30.70.360">
    <property type="match status" value="1"/>
</dbReference>
<feature type="binding site" evidence="4">
    <location>
        <position position="220"/>
    </location>
    <ligand>
        <name>allantoate</name>
        <dbReference type="ChEBI" id="CHEBI:17536"/>
    </ligand>
</feature>
<organism evidence="6 7">
    <name type="scientific">Orenia metallireducens</name>
    <dbReference type="NCBI Taxonomy" id="1413210"/>
    <lineage>
        <taxon>Bacteria</taxon>
        <taxon>Bacillati</taxon>
        <taxon>Bacillota</taxon>
        <taxon>Clostridia</taxon>
        <taxon>Halanaerobiales</taxon>
        <taxon>Halobacteroidaceae</taxon>
        <taxon>Orenia</taxon>
    </lineage>
</organism>
<dbReference type="Pfam" id="PF01546">
    <property type="entry name" value="Peptidase_M20"/>
    <property type="match status" value="1"/>
</dbReference>
<evidence type="ECO:0000256" key="1">
    <source>
        <dbReference type="ARBA" id="ARBA00006153"/>
    </source>
</evidence>
<dbReference type="EMBL" id="OBDZ01000007">
    <property type="protein sequence ID" value="SNY22708.1"/>
    <property type="molecule type" value="Genomic_DNA"/>
</dbReference>
<evidence type="ECO:0000313" key="7">
    <source>
        <dbReference type="Proteomes" id="UP000219573"/>
    </source>
</evidence>
<dbReference type="Proteomes" id="UP000219573">
    <property type="component" value="Unassembled WGS sequence"/>
</dbReference>
<protein>
    <submittedName>
        <fullName evidence="6">Allantoate deiminase</fullName>
    </submittedName>
</protein>
<dbReference type="AlphaFoldDB" id="A0A285GH13"/>
<dbReference type="PANTHER" id="PTHR32494:SF5">
    <property type="entry name" value="ALLANTOATE AMIDOHYDROLASE"/>
    <property type="match status" value="1"/>
</dbReference>
<evidence type="ECO:0000256" key="2">
    <source>
        <dbReference type="ARBA" id="ARBA00022801"/>
    </source>
</evidence>
<evidence type="ECO:0000259" key="5">
    <source>
        <dbReference type="Pfam" id="PF07687"/>
    </source>
</evidence>
<dbReference type="SUPFAM" id="SSF55031">
    <property type="entry name" value="Bacterial exopeptidase dimerisation domain"/>
    <property type="match status" value="1"/>
</dbReference>
<evidence type="ECO:0000256" key="4">
    <source>
        <dbReference type="PIRSR" id="PIRSR001235-2"/>
    </source>
</evidence>
<dbReference type="Gene3D" id="3.40.630.10">
    <property type="entry name" value="Zn peptidases"/>
    <property type="match status" value="1"/>
</dbReference>